<feature type="domain" description="DUF83" evidence="10">
    <location>
        <begin position="16"/>
        <end position="190"/>
    </location>
</feature>
<comment type="cofactor">
    <cofactor evidence="9">
        <name>Mg(2+)</name>
        <dbReference type="ChEBI" id="CHEBI:18420"/>
    </cofactor>
    <cofactor evidence="9">
        <name>Mn(2+)</name>
        <dbReference type="ChEBI" id="CHEBI:29035"/>
    </cofactor>
    <text evidence="9">Mg(2+) or Mn(2+) required for ssDNA cleavage activity.</text>
</comment>
<evidence type="ECO:0000256" key="9">
    <source>
        <dbReference type="RuleBase" id="RU365022"/>
    </source>
</evidence>
<dbReference type="Proteomes" id="UP000186040">
    <property type="component" value="Unassembled WGS sequence"/>
</dbReference>
<dbReference type="EMBL" id="MKQR01000016">
    <property type="protein sequence ID" value="OLR92747.1"/>
    <property type="molecule type" value="Genomic_DNA"/>
</dbReference>
<dbReference type="InterPro" id="IPR022765">
    <property type="entry name" value="Dna2/Cas4_DUF83"/>
</dbReference>
<evidence type="ECO:0000256" key="4">
    <source>
        <dbReference type="ARBA" id="ARBA00022839"/>
    </source>
</evidence>
<dbReference type="InterPro" id="IPR011604">
    <property type="entry name" value="PDDEXK-like_dom_sf"/>
</dbReference>
<evidence type="ECO:0000256" key="3">
    <source>
        <dbReference type="ARBA" id="ARBA00022801"/>
    </source>
</evidence>
<keyword evidence="3 9" id="KW-0378">Hydrolase</keyword>
<keyword evidence="1 9" id="KW-0540">Nuclease</keyword>
<dbReference type="Pfam" id="PF01930">
    <property type="entry name" value="Cas_Cas4"/>
    <property type="match status" value="1"/>
</dbReference>
<evidence type="ECO:0000256" key="2">
    <source>
        <dbReference type="ARBA" id="ARBA00022723"/>
    </source>
</evidence>
<dbReference type="STRING" id="1193682.BJP25_21180"/>
<proteinExistence type="inferred from homology"/>
<evidence type="ECO:0000313" key="11">
    <source>
        <dbReference type="EMBL" id="OLR92747.1"/>
    </source>
</evidence>
<keyword evidence="6 9" id="KW-0411">Iron-sulfur</keyword>
<dbReference type="NCBIfam" id="TIGR00372">
    <property type="entry name" value="cas4"/>
    <property type="match status" value="1"/>
</dbReference>
<gene>
    <name evidence="11" type="ORF">BJP25_21180</name>
</gene>
<dbReference type="Gene3D" id="3.90.320.10">
    <property type="match status" value="1"/>
</dbReference>
<dbReference type="OrthoDB" id="9781776at2"/>
<evidence type="ECO:0000259" key="10">
    <source>
        <dbReference type="Pfam" id="PF01930"/>
    </source>
</evidence>
<evidence type="ECO:0000313" key="12">
    <source>
        <dbReference type="Proteomes" id="UP000186040"/>
    </source>
</evidence>
<evidence type="ECO:0000256" key="7">
    <source>
        <dbReference type="ARBA" id="ARBA00023118"/>
    </source>
</evidence>
<name>A0A1Q9LL15_9PSEU</name>
<comment type="cofactor">
    <cofactor evidence="9">
        <name>iron-sulfur cluster</name>
        <dbReference type="ChEBI" id="CHEBI:30408"/>
    </cofactor>
</comment>
<comment type="function">
    <text evidence="9">CRISPR (clustered regularly interspaced short palindromic repeat) is an adaptive immune system that provides protection against mobile genetic elements (viruses, transposable elements and conjugative plasmids). CRISPR clusters contain sequences complementary to antecedent mobile elements and target invading nucleic acids. CRISPR clusters are transcribed and processed into CRISPR RNA (crRNA).</text>
</comment>
<dbReference type="GO" id="GO:0046872">
    <property type="term" value="F:metal ion binding"/>
    <property type="evidence" value="ECO:0007669"/>
    <property type="project" value="UniProtKB-KW"/>
</dbReference>
<comment type="similarity">
    <text evidence="9">Belongs to the CRISPR-associated exonuclease Cas4 family.</text>
</comment>
<dbReference type="AlphaFoldDB" id="A0A1Q9LL15"/>
<evidence type="ECO:0000256" key="6">
    <source>
        <dbReference type="ARBA" id="ARBA00023014"/>
    </source>
</evidence>
<keyword evidence="7 9" id="KW-0051">Antiviral defense</keyword>
<dbReference type="EC" id="3.1.12.1" evidence="9"/>
<evidence type="ECO:0000256" key="5">
    <source>
        <dbReference type="ARBA" id="ARBA00023004"/>
    </source>
</evidence>
<dbReference type="GO" id="GO:0051607">
    <property type="term" value="P:defense response to virus"/>
    <property type="evidence" value="ECO:0007669"/>
    <property type="project" value="UniProtKB-KW"/>
</dbReference>
<keyword evidence="12" id="KW-1185">Reference proteome</keyword>
<reference evidence="11 12" key="1">
    <citation type="submission" date="2016-10" db="EMBL/GenBank/DDBJ databases">
        <title>The Draft Genome Sequence of Actinokineospora bangkokensis 44EHWT reveals the biosynthetic pathway of antifungal compounds Thailandins with unusual extender unit butylmalonyl-CoA.</title>
        <authorList>
            <person name="Greule A."/>
            <person name="Intra B."/>
            <person name="Flemming S."/>
            <person name="Rommel M.G."/>
            <person name="Panbangred W."/>
            <person name="Bechthold A."/>
        </authorList>
    </citation>
    <scope>NUCLEOTIDE SEQUENCE [LARGE SCALE GENOMIC DNA]</scope>
    <source>
        <strain evidence="11 12">44EHW</strain>
    </source>
</reference>
<dbReference type="GO" id="GO:0004527">
    <property type="term" value="F:exonuclease activity"/>
    <property type="evidence" value="ECO:0007669"/>
    <property type="project" value="UniProtKB-KW"/>
</dbReference>
<keyword evidence="2 9" id="KW-0479">Metal-binding</keyword>
<organism evidence="11 12">
    <name type="scientific">Actinokineospora bangkokensis</name>
    <dbReference type="NCBI Taxonomy" id="1193682"/>
    <lineage>
        <taxon>Bacteria</taxon>
        <taxon>Bacillati</taxon>
        <taxon>Actinomycetota</taxon>
        <taxon>Actinomycetes</taxon>
        <taxon>Pseudonocardiales</taxon>
        <taxon>Pseudonocardiaceae</taxon>
        <taxon>Actinokineospora</taxon>
    </lineage>
</organism>
<sequence>MTPIVQEDSTPSIPLSALEHHAYCPRQAVLIHLDGYFDANVDTIRGDLAHAAVDSGGPGKDRDGTRVWRSLPVVSHTLRVHGVCDVVRFESTGHVPVEHKSGAYRPGGPADVQVAAQALCLKEMFGTPVPTGVIFAGADRRRHVVDIDAPLRARVVETTRALRALLAGVFLPAPVNDRRCRRCSLREGCMPDVPVDPGTLFTARPEASWDD</sequence>
<evidence type="ECO:0000256" key="1">
    <source>
        <dbReference type="ARBA" id="ARBA00022722"/>
    </source>
</evidence>
<accession>A0A1Q9LL15</accession>
<keyword evidence="5 9" id="KW-0408">Iron</keyword>
<keyword evidence="8 9" id="KW-0464">Manganese</keyword>
<dbReference type="GO" id="GO:0051536">
    <property type="term" value="F:iron-sulfur cluster binding"/>
    <property type="evidence" value="ECO:0007669"/>
    <property type="project" value="UniProtKB-KW"/>
</dbReference>
<protein>
    <recommendedName>
        <fullName evidence="9">CRISPR-associated exonuclease Cas4</fullName>
        <ecNumber evidence="9">3.1.12.1</ecNumber>
    </recommendedName>
</protein>
<evidence type="ECO:0000256" key="8">
    <source>
        <dbReference type="ARBA" id="ARBA00023211"/>
    </source>
</evidence>
<comment type="caution">
    <text evidence="11">The sequence shown here is derived from an EMBL/GenBank/DDBJ whole genome shotgun (WGS) entry which is preliminary data.</text>
</comment>
<dbReference type="InterPro" id="IPR013343">
    <property type="entry name" value="CRISPR-assoc_prot_Cas4"/>
</dbReference>
<keyword evidence="4 9" id="KW-0269">Exonuclease</keyword>